<reference evidence="2" key="2">
    <citation type="submission" date="2021-01" db="EMBL/GenBank/DDBJ databases">
        <authorList>
            <person name="Hahn C.R."/>
            <person name="Youssef N.H."/>
            <person name="Elshahed M."/>
        </authorList>
    </citation>
    <scope>NUCLEOTIDE SEQUENCE</scope>
    <source>
        <strain evidence="2">Zod_Metabat.24</strain>
    </source>
</reference>
<name>A0A9D8KGA7_9DELT</name>
<sequence>MKANLKFYLSLFISALLLSGCAHMKGGRFGVASVRDLAVETAASLADCYQQKDVEKFMTLVSPKFLGGYGRFEEELTGRLSEIESVKIELVVKKVDEGEDRVFVETEWSGAVIGADGRKEDISGKSGFTFIRYDKNVLKLFSVSGDSVFLGGSPR</sequence>
<feature type="signal peptide" evidence="1">
    <location>
        <begin position="1"/>
        <end position="24"/>
    </location>
</feature>
<reference evidence="2" key="1">
    <citation type="journal article" date="2021" name="Environ. Microbiol.">
        <title>Genomic characterization of three novel Desulfobacterota classes expand the metabolic and phylogenetic diversity of the phylum.</title>
        <authorList>
            <person name="Murphy C.L."/>
            <person name="Biggerstaff J."/>
            <person name="Eichhorn A."/>
            <person name="Ewing E."/>
            <person name="Shahan R."/>
            <person name="Soriano D."/>
            <person name="Stewart S."/>
            <person name="VanMol K."/>
            <person name="Walker R."/>
            <person name="Walters P."/>
            <person name="Elshahed M.S."/>
            <person name="Youssef N.H."/>
        </authorList>
    </citation>
    <scope>NUCLEOTIDE SEQUENCE</scope>
    <source>
        <strain evidence="2">Zod_Metabat.24</strain>
    </source>
</reference>
<evidence type="ECO:0000256" key="1">
    <source>
        <dbReference type="SAM" id="SignalP"/>
    </source>
</evidence>
<organism evidence="2 3">
    <name type="scientific">Candidatus Zymogenus saltonus</name>
    <dbReference type="NCBI Taxonomy" id="2844893"/>
    <lineage>
        <taxon>Bacteria</taxon>
        <taxon>Deltaproteobacteria</taxon>
        <taxon>Candidatus Zymogenia</taxon>
        <taxon>Candidatus Zymogeniales</taxon>
        <taxon>Candidatus Zymogenaceae</taxon>
        <taxon>Candidatus Zymogenus</taxon>
    </lineage>
</organism>
<comment type="caution">
    <text evidence="2">The sequence shown here is derived from an EMBL/GenBank/DDBJ whole genome shotgun (WGS) entry which is preliminary data.</text>
</comment>
<evidence type="ECO:0000313" key="3">
    <source>
        <dbReference type="Proteomes" id="UP000809273"/>
    </source>
</evidence>
<feature type="chain" id="PRO_5039204754" description="SnoaL-like domain-containing protein" evidence="1">
    <location>
        <begin position="25"/>
        <end position="155"/>
    </location>
</feature>
<gene>
    <name evidence="2" type="ORF">JW984_10655</name>
</gene>
<proteinExistence type="predicted"/>
<keyword evidence="1" id="KW-0732">Signal</keyword>
<dbReference type="EMBL" id="JAFGIX010000054">
    <property type="protein sequence ID" value="MBN1573642.1"/>
    <property type="molecule type" value="Genomic_DNA"/>
</dbReference>
<dbReference type="PROSITE" id="PS51257">
    <property type="entry name" value="PROKAR_LIPOPROTEIN"/>
    <property type="match status" value="1"/>
</dbReference>
<evidence type="ECO:0000313" key="2">
    <source>
        <dbReference type="EMBL" id="MBN1573642.1"/>
    </source>
</evidence>
<dbReference type="AlphaFoldDB" id="A0A9D8KGA7"/>
<evidence type="ECO:0008006" key="4">
    <source>
        <dbReference type="Google" id="ProtNLM"/>
    </source>
</evidence>
<accession>A0A9D8KGA7</accession>
<protein>
    <recommendedName>
        <fullName evidence="4">SnoaL-like domain-containing protein</fullName>
    </recommendedName>
</protein>
<dbReference type="Proteomes" id="UP000809273">
    <property type="component" value="Unassembled WGS sequence"/>
</dbReference>